<gene>
    <name evidence="2" type="ORF">QS748_00995</name>
</gene>
<dbReference type="Proteomes" id="UP001178148">
    <property type="component" value="Unassembled WGS sequence"/>
</dbReference>
<dbReference type="AlphaFoldDB" id="A0AA90NYZ1"/>
<keyword evidence="3" id="KW-1185">Reference proteome</keyword>
<protein>
    <submittedName>
        <fullName evidence="2">Uncharacterized protein</fullName>
    </submittedName>
</protein>
<accession>A0AA90NYZ1</accession>
<proteinExistence type="predicted"/>
<evidence type="ECO:0000256" key="1">
    <source>
        <dbReference type="SAM" id="MobiDB-lite"/>
    </source>
</evidence>
<organism evidence="2 3">
    <name type="scientific">Candidatus Endonucleibacter bathymodioli</name>
    <dbReference type="NCBI Taxonomy" id="539814"/>
    <lineage>
        <taxon>Bacteria</taxon>
        <taxon>Pseudomonadati</taxon>
        <taxon>Pseudomonadota</taxon>
        <taxon>Gammaproteobacteria</taxon>
        <taxon>Oceanospirillales</taxon>
        <taxon>Endozoicomonadaceae</taxon>
        <taxon>Candidatus Endonucleibacter</taxon>
    </lineage>
</organism>
<sequence>MLDFEDIVLHSSLISKTSHPSTTMQKIDLDSRHKEGRDDRKCDHKESSITGLGRLVASSIVQVLKNHHLNDYLKKKKMNSPPI</sequence>
<dbReference type="EMBL" id="JASXSV010000001">
    <property type="protein sequence ID" value="MDP0587846.1"/>
    <property type="molecule type" value="Genomic_DNA"/>
</dbReference>
<evidence type="ECO:0000313" key="2">
    <source>
        <dbReference type="EMBL" id="MDP0587846.1"/>
    </source>
</evidence>
<feature type="compositionally biased region" description="Basic and acidic residues" evidence="1">
    <location>
        <begin position="27"/>
        <end position="45"/>
    </location>
</feature>
<name>A0AA90NYZ1_9GAMM</name>
<comment type="caution">
    <text evidence="2">The sequence shown here is derived from an EMBL/GenBank/DDBJ whole genome shotgun (WGS) entry which is preliminary data.</text>
</comment>
<reference evidence="2 3" key="1">
    <citation type="journal article" date="2023" name="bioRxiv">
        <title>An intranuclear bacterial parasite of deep-sea mussels expresses apoptosis inhibitors acquired from its host.</title>
        <authorList>
            <person name="Gonzalez Porras M.A."/>
            <person name="Assie A."/>
            <person name="Tietjen M."/>
            <person name="Violette M."/>
            <person name="Kleiner M."/>
            <person name="Gruber-Vodicka H."/>
            <person name="Dubilier N."/>
            <person name="Leisch N."/>
        </authorList>
    </citation>
    <scope>NUCLEOTIDE SEQUENCE [LARGE SCALE GENOMIC DNA]</scope>
    <source>
        <strain evidence="2">IAP13</strain>
    </source>
</reference>
<evidence type="ECO:0000313" key="3">
    <source>
        <dbReference type="Proteomes" id="UP001178148"/>
    </source>
</evidence>
<feature type="region of interest" description="Disordered" evidence="1">
    <location>
        <begin position="19"/>
        <end position="45"/>
    </location>
</feature>